<dbReference type="FunFam" id="2.40.10.10:FF:000028">
    <property type="entry name" value="Serine protease easter"/>
    <property type="match status" value="1"/>
</dbReference>
<dbReference type="PROSITE" id="PS51888">
    <property type="entry name" value="CLIP"/>
    <property type="match status" value="1"/>
</dbReference>
<dbReference type="Gene3D" id="2.40.10.10">
    <property type="entry name" value="Trypsin-like serine proteases"/>
    <property type="match status" value="3"/>
</dbReference>
<dbReference type="InterPro" id="IPR022700">
    <property type="entry name" value="CLIP"/>
</dbReference>
<keyword evidence="6" id="KW-0325">Glycoprotein</keyword>
<dbReference type="AlphaFoldDB" id="A0A8S4SNP1"/>
<dbReference type="InterPro" id="IPR043504">
    <property type="entry name" value="Peptidase_S1_PA_chymotrypsin"/>
</dbReference>
<keyword evidence="13" id="KW-1185">Reference proteome</keyword>
<dbReference type="PROSITE" id="PS50240">
    <property type="entry name" value="TRYPSIN_DOM"/>
    <property type="match status" value="1"/>
</dbReference>
<keyword evidence="1 8" id="KW-0645">Protease</keyword>
<dbReference type="PANTHER" id="PTHR24252">
    <property type="entry name" value="ACROSIN-RELATED"/>
    <property type="match status" value="1"/>
</dbReference>
<keyword evidence="2" id="KW-0732">Signal</keyword>
<dbReference type="InterPro" id="IPR038565">
    <property type="entry name" value="CLIP_sf"/>
</dbReference>
<evidence type="ECO:0000256" key="9">
    <source>
        <dbReference type="SAM" id="MobiDB-lite"/>
    </source>
</evidence>
<evidence type="ECO:0000313" key="13">
    <source>
        <dbReference type="Proteomes" id="UP000838756"/>
    </source>
</evidence>
<evidence type="ECO:0000256" key="2">
    <source>
        <dbReference type="ARBA" id="ARBA00022729"/>
    </source>
</evidence>
<reference evidence="12" key="1">
    <citation type="submission" date="2022-03" db="EMBL/GenBank/DDBJ databases">
        <authorList>
            <person name="Lindestad O."/>
        </authorList>
    </citation>
    <scope>NUCLEOTIDE SEQUENCE</scope>
</reference>
<organism evidence="12 13">
    <name type="scientific">Pararge aegeria aegeria</name>
    <dbReference type="NCBI Taxonomy" id="348720"/>
    <lineage>
        <taxon>Eukaryota</taxon>
        <taxon>Metazoa</taxon>
        <taxon>Ecdysozoa</taxon>
        <taxon>Arthropoda</taxon>
        <taxon>Hexapoda</taxon>
        <taxon>Insecta</taxon>
        <taxon>Pterygota</taxon>
        <taxon>Neoptera</taxon>
        <taxon>Endopterygota</taxon>
        <taxon>Lepidoptera</taxon>
        <taxon>Glossata</taxon>
        <taxon>Ditrysia</taxon>
        <taxon>Papilionoidea</taxon>
        <taxon>Nymphalidae</taxon>
        <taxon>Satyrinae</taxon>
        <taxon>Satyrini</taxon>
        <taxon>Parargina</taxon>
        <taxon>Pararge</taxon>
    </lineage>
</organism>
<dbReference type="SUPFAM" id="SSF50494">
    <property type="entry name" value="Trypsin-like serine proteases"/>
    <property type="match status" value="1"/>
</dbReference>
<comment type="similarity">
    <text evidence="7">Belongs to the peptidase S1 family. CLIP subfamily.</text>
</comment>
<evidence type="ECO:0000256" key="7">
    <source>
        <dbReference type="ARBA" id="ARBA00024195"/>
    </source>
</evidence>
<evidence type="ECO:0000256" key="6">
    <source>
        <dbReference type="ARBA" id="ARBA00023180"/>
    </source>
</evidence>
<dbReference type="GO" id="GO:0004252">
    <property type="term" value="F:serine-type endopeptidase activity"/>
    <property type="evidence" value="ECO:0007669"/>
    <property type="project" value="InterPro"/>
</dbReference>
<dbReference type="OrthoDB" id="425190at2759"/>
<gene>
    <name evidence="12" type="primary">jg3791</name>
    <name evidence="12" type="ORF">PAEG_LOCUS26878</name>
</gene>
<proteinExistence type="inferred from homology"/>
<evidence type="ECO:0000256" key="3">
    <source>
        <dbReference type="ARBA" id="ARBA00022801"/>
    </source>
</evidence>
<dbReference type="Pfam" id="PF00089">
    <property type="entry name" value="Trypsin"/>
    <property type="match status" value="1"/>
</dbReference>
<dbReference type="PANTHER" id="PTHR24252:SF7">
    <property type="entry name" value="HYALIN"/>
    <property type="match status" value="1"/>
</dbReference>
<evidence type="ECO:0000256" key="5">
    <source>
        <dbReference type="ARBA" id="ARBA00023157"/>
    </source>
</evidence>
<dbReference type="PROSITE" id="PS00135">
    <property type="entry name" value="TRYPSIN_SER"/>
    <property type="match status" value="1"/>
</dbReference>
<keyword evidence="5" id="KW-1015">Disulfide bond</keyword>
<evidence type="ECO:0000256" key="8">
    <source>
        <dbReference type="RuleBase" id="RU363034"/>
    </source>
</evidence>
<evidence type="ECO:0000256" key="1">
    <source>
        <dbReference type="ARBA" id="ARBA00022670"/>
    </source>
</evidence>
<keyword evidence="3 8" id="KW-0378">Hydrolase</keyword>
<feature type="domain" description="Peptidase S1" evidence="10">
    <location>
        <begin position="669"/>
        <end position="890"/>
    </location>
</feature>
<dbReference type="PROSITE" id="PS00134">
    <property type="entry name" value="TRYPSIN_HIS"/>
    <property type="match status" value="1"/>
</dbReference>
<feature type="compositionally biased region" description="Polar residues" evidence="9">
    <location>
        <begin position="359"/>
        <end position="383"/>
    </location>
</feature>
<keyword evidence="4 8" id="KW-0720">Serine protease</keyword>
<dbReference type="SMART" id="SM00680">
    <property type="entry name" value="CLIP"/>
    <property type="match status" value="1"/>
</dbReference>
<evidence type="ECO:0000259" key="10">
    <source>
        <dbReference type="PROSITE" id="PS50240"/>
    </source>
</evidence>
<evidence type="ECO:0000313" key="12">
    <source>
        <dbReference type="EMBL" id="CAH2268532.1"/>
    </source>
</evidence>
<dbReference type="InterPro" id="IPR033116">
    <property type="entry name" value="TRYPSIN_SER"/>
</dbReference>
<dbReference type="Proteomes" id="UP000838756">
    <property type="component" value="Unassembled WGS sequence"/>
</dbReference>
<dbReference type="InterPro" id="IPR001254">
    <property type="entry name" value="Trypsin_dom"/>
</dbReference>
<dbReference type="Gene3D" id="3.30.1640.30">
    <property type="match status" value="1"/>
</dbReference>
<dbReference type="InterPro" id="IPR009003">
    <property type="entry name" value="Peptidase_S1_PA"/>
</dbReference>
<dbReference type="SMART" id="SM00020">
    <property type="entry name" value="Tryp_SPc"/>
    <property type="match status" value="1"/>
</dbReference>
<dbReference type="CDD" id="cd00190">
    <property type="entry name" value="Tryp_SPc"/>
    <property type="match status" value="1"/>
</dbReference>
<comment type="caution">
    <text evidence="12">The sequence shown here is derived from an EMBL/GenBank/DDBJ whole genome shotgun (WGS) entry which is preliminary data.</text>
</comment>
<feature type="compositionally biased region" description="Polar residues" evidence="9">
    <location>
        <begin position="396"/>
        <end position="468"/>
    </location>
</feature>
<protein>
    <submittedName>
        <fullName evidence="12">Jg3791 protein</fullName>
    </submittedName>
</protein>
<dbReference type="PRINTS" id="PR00722">
    <property type="entry name" value="CHYMOTRYPSIN"/>
</dbReference>
<sequence>MTIDGSKICSIVQAFPVLLILAHSTKKCLHTPFVYKPPSPTHSPEYYEAYESLLHTLLQDKCHDYQYGVPYVYAKNYPQTKKCYNNFHTEPTPIYNHFSPDYAHGSYGHPNYGHGYESQYPSLGHTFSEYGSKAQTSKSYNNTDYEYNTNYAPSQVHVKRKYKVVVVKNRGGKRSQKLKVFCQFGFFPREQRRYPSAFGFGQNFIPNTANRFRNTLNNILHLQPQTPADNPEYVYPFQNQNRPNNQYDQNYNNRPNNVRFPNQGNQEFYNNGQNNPQFVEGPPQNPDQQTGYGFENGGNNNEQYNPEGNLPNNEGNAPNFDTGQQNGPAFGQGNTDAQNFGNEGSGPFFSGQQDGPAFGQNQGSDTQFLSGQNNGQGQVNTEAPNLGNEANEPLVSGQQDGSVFGQNGNSGLISGQQNGPAFGQGNTDGSNFGNESNGPLISGQQNGPVFGQENTEAPNFGNEANGSLISGHLDGPVNGFTETPTFASDNDVPQQPPNTENRNNFGSAGTFHDTCPTIDNGVGTCRNIKECPLYVKLLTEARSNSAAVQVLRRVHCGFDGNTPKVCCPLLPIPTVAPAPPTPAPPTPAPIQPPTPAPIDTAAGKSLTSDFISEFPLPPECGVSNGSFSRVVGGVDAKLDDSVDNIIIEKVYNINRHVHCKINISSFSRVVGGVDAKLGDFPWMALLGYKGKRSPTTSWLCGGSLISRHHVLTAAHCIHNHEDDLYVVRVGELDLASETEGATPVDVLIKTKIKHEDYNAKAFTNDIALLVLQNDVQFTDLIKPICIPTDNKLRSTSFEDYNPFIAGWGDLEFRGPKATRLQVLQLPVVSNDFCKQAYTAYKAQVIDNRVLCAGFKKGGKDSCQGDSGGPLMQPIVSWILNFKAVCERLSW</sequence>
<dbReference type="GO" id="GO:0006508">
    <property type="term" value="P:proteolysis"/>
    <property type="evidence" value="ECO:0007669"/>
    <property type="project" value="UniProtKB-KW"/>
</dbReference>
<feature type="compositionally biased region" description="Polar residues" evidence="9">
    <location>
        <begin position="238"/>
        <end position="277"/>
    </location>
</feature>
<accession>A0A8S4SNP1</accession>
<feature type="compositionally biased region" description="Low complexity" evidence="9">
    <location>
        <begin position="291"/>
        <end position="319"/>
    </location>
</feature>
<evidence type="ECO:0000256" key="4">
    <source>
        <dbReference type="ARBA" id="ARBA00022825"/>
    </source>
</evidence>
<feature type="domain" description="Clip" evidence="11">
    <location>
        <begin position="514"/>
        <end position="567"/>
    </location>
</feature>
<dbReference type="InterPro" id="IPR001314">
    <property type="entry name" value="Peptidase_S1A"/>
</dbReference>
<feature type="compositionally biased region" description="Polar residues" evidence="9">
    <location>
        <begin position="321"/>
        <end position="342"/>
    </location>
</feature>
<feature type="region of interest" description="Disordered" evidence="9">
    <location>
        <begin position="238"/>
        <end position="500"/>
    </location>
</feature>
<name>A0A8S4SNP1_9NEOP</name>
<evidence type="ECO:0000259" key="11">
    <source>
        <dbReference type="PROSITE" id="PS51888"/>
    </source>
</evidence>
<dbReference type="Pfam" id="PF12032">
    <property type="entry name" value="CLIP"/>
    <property type="match status" value="1"/>
</dbReference>
<dbReference type="EMBL" id="CAKXAJ010026445">
    <property type="protein sequence ID" value="CAH2268532.1"/>
    <property type="molecule type" value="Genomic_DNA"/>
</dbReference>
<dbReference type="InterPro" id="IPR018114">
    <property type="entry name" value="TRYPSIN_HIS"/>
</dbReference>
<feature type="compositionally biased region" description="Polar residues" evidence="9">
    <location>
        <begin position="480"/>
        <end position="500"/>
    </location>
</feature>